<dbReference type="CDD" id="cd00037">
    <property type="entry name" value="CLECT"/>
    <property type="match status" value="1"/>
</dbReference>
<evidence type="ECO:0000313" key="3">
    <source>
        <dbReference type="Proteomes" id="UP000694844"/>
    </source>
</evidence>
<dbReference type="AlphaFoldDB" id="A0A8B8BL70"/>
<gene>
    <name evidence="4" type="primary">LOC111111396</name>
</gene>
<dbReference type="PROSITE" id="PS00615">
    <property type="entry name" value="C_TYPE_LECTIN_1"/>
    <property type="match status" value="1"/>
</dbReference>
<dbReference type="OrthoDB" id="6285913at2759"/>
<name>A0A8B8BL70_CRAVI</name>
<dbReference type="InterPro" id="IPR016187">
    <property type="entry name" value="CTDL_fold"/>
</dbReference>
<accession>A0A8B8BL70</accession>
<evidence type="ECO:0000313" key="4">
    <source>
        <dbReference type="RefSeq" id="XP_022304082.1"/>
    </source>
</evidence>
<dbReference type="Gene3D" id="3.10.100.10">
    <property type="entry name" value="Mannose-Binding Protein A, subunit A"/>
    <property type="match status" value="1"/>
</dbReference>
<proteinExistence type="predicted"/>
<sequence length="168" mass="19798">MKALVVSGLTFLYSKEEKTCVLTETGSSVKFSSGYSFYLRDDKDKYQRSCFYKMLRKEEQYYREAKRKCQQLGGYVLEINSKEENDFVKELFKGVSVWLGAVQIRENNNTFRWERGGEMTFTDWASDYPIIASSLYNYCAILTLGGWKNMYCSFNPFYVVCEFDRCNY</sequence>
<keyword evidence="1" id="KW-1015">Disulfide bond</keyword>
<evidence type="ECO:0000259" key="2">
    <source>
        <dbReference type="PROSITE" id="PS50041"/>
    </source>
</evidence>
<dbReference type="SMART" id="SM00034">
    <property type="entry name" value="CLECT"/>
    <property type="match status" value="1"/>
</dbReference>
<dbReference type="Proteomes" id="UP000694844">
    <property type="component" value="Chromosome 9"/>
</dbReference>
<organism evidence="3 4">
    <name type="scientific">Crassostrea virginica</name>
    <name type="common">Eastern oyster</name>
    <dbReference type="NCBI Taxonomy" id="6565"/>
    <lineage>
        <taxon>Eukaryota</taxon>
        <taxon>Metazoa</taxon>
        <taxon>Spiralia</taxon>
        <taxon>Lophotrochozoa</taxon>
        <taxon>Mollusca</taxon>
        <taxon>Bivalvia</taxon>
        <taxon>Autobranchia</taxon>
        <taxon>Pteriomorphia</taxon>
        <taxon>Ostreida</taxon>
        <taxon>Ostreoidea</taxon>
        <taxon>Ostreidae</taxon>
        <taxon>Crassostrea</taxon>
    </lineage>
</organism>
<dbReference type="PANTHER" id="PTHR22803">
    <property type="entry name" value="MANNOSE, PHOSPHOLIPASE, LECTIN RECEPTOR RELATED"/>
    <property type="match status" value="1"/>
</dbReference>
<dbReference type="PROSITE" id="PS50041">
    <property type="entry name" value="C_TYPE_LECTIN_2"/>
    <property type="match status" value="1"/>
</dbReference>
<evidence type="ECO:0000256" key="1">
    <source>
        <dbReference type="ARBA" id="ARBA00023157"/>
    </source>
</evidence>
<dbReference type="RefSeq" id="XP_022304082.1">
    <property type="nucleotide sequence ID" value="XM_022448374.1"/>
</dbReference>
<dbReference type="KEGG" id="cvn:111111396"/>
<dbReference type="GeneID" id="111111396"/>
<keyword evidence="3" id="KW-1185">Reference proteome</keyword>
<dbReference type="Pfam" id="PF00059">
    <property type="entry name" value="Lectin_C"/>
    <property type="match status" value="1"/>
</dbReference>
<dbReference type="InterPro" id="IPR001304">
    <property type="entry name" value="C-type_lectin-like"/>
</dbReference>
<dbReference type="InterPro" id="IPR018378">
    <property type="entry name" value="C-type_lectin_CS"/>
</dbReference>
<dbReference type="InterPro" id="IPR016186">
    <property type="entry name" value="C-type_lectin-like/link_sf"/>
</dbReference>
<feature type="domain" description="C-type lectin" evidence="2">
    <location>
        <begin position="46"/>
        <end position="161"/>
    </location>
</feature>
<dbReference type="InterPro" id="IPR050111">
    <property type="entry name" value="C-type_lectin/snaclec_domain"/>
</dbReference>
<protein>
    <submittedName>
        <fullName evidence="4">Mannose-binding protein A-like</fullName>
    </submittedName>
</protein>
<reference evidence="4" key="1">
    <citation type="submission" date="2025-08" db="UniProtKB">
        <authorList>
            <consortium name="RefSeq"/>
        </authorList>
    </citation>
    <scope>IDENTIFICATION</scope>
    <source>
        <tissue evidence="4">Whole sample</tissue>
    </source>
</reference>
<dbReference type="SUPFAM" id="SSF56436">
    <property type="entry name" value="C-type lectin-like"/>
    <property type="match status" value="1"/>
</dbReference>